<sequence length="119" mass="13636">QSNIYNENGQLTYDLMKDVMLTIDDPNIVLETLGRSQKKHGSQMRHFKAKELGSSEAEKDKVLPIDVKYFNDGLLKLIKDAKRHFLCPCGDKYFSNQSTHSVGFLVMGKEKITWQLKIS</sequence>
<dbReference type="OrthoDB" id="2249041at2759"/>
<evidence type="ECO:0000313" key="2">
    <source>
        <dbReference type="Proteomes" id="UP000603453"/>
    </source>
</evidence>
<keyword evidence="2" id="KW-1185">Reference proteome</keyword>
<gene>
    <name evidence="1" type="ORF">INT47_002652</name>
</gene>
<reference evidence="1" key="1">
    <citation type="submission" date="2020-12" db="EMBL/GenBank/DDBJ databases">
        <title>Metabolic potential, ecology and presence of endohyphal bacteria is reflected in genomic diversity of Mucoromycotina.</title>
        <authorList>
            <person name="Muszewska A."/>
            <person name="Okrasinska A."/>
            <person name="Steczkiewicz K."/>
            <person name="Drgas O."/>
            <person name="Orlowska M."/>
            <person name="Perlinska-Lenart U."/>
            <person name="Aleksandrzak-Piekarczyk T."/>
            <person name="Szatraj K."/>
            <person name="Zielenkiewicz U."/>
            <person name="Pilsyk S."/>
            <person name="Malc E."/>
            <person name="Mieczkowski P."/>
            <person name="Kruszewska J.S."/>
            <person name="Biernat P."/>
            <person name="Pawlowska J."/>
        </authorList>
    </citation>
    <scope>NUCLEOTIDE SEQUENCE</scope>
    <source>
        <strain evidence="1">WA0000017839</strain>
    </source>
</reference>
<feature type="non-terminal residue" evidence="1">
    <location>
        <position position="1"/>
    </location>
</feature>
<dbReference type="EMBL" id="JAEPRD010000040">
    <property type="protein sequence ID" value="KAG2205028.1"/>
    <property type="molecule type" value="Genomic_DNA"/>
</dbReference>
<protein>
    <submittedName>
        <fullName evidence="1">Uncharacterized protein</fullName>
    </submittedName>
</protein>
<dbReference type="AlphaFoldDB" id="A0A8H7V6D2"/>
<comment type="caution">
    <text evidence="1">The sequence shown here is derived from an EMBL/GenBank/DDBJ whole genome shotgun (WGS) entry which is preliminary data.</text>
</comment>
<dbReference type="Proteomes" id="UP000603453">
    <property type="component" value="Unassembled WGS sequence"/>
</dbReference>
<proteinExistence type="predicted"/>
<evidence type="ECO:0000313" key="1">
    <source>
        <dbReference type="EMBL" id="KAG2205028.1"/>
    </source>
</evidence>
<name>A0A8H7V6D2_9FUNG</name>
<organism evidence="1 2">
    <name type="scientific">Mucor saturninus</name>
    <dbReference type="NCBI Taxonomy" id="64648"/>
    <lineage>
        <taxon>Eukaryota</taxon>
        <taxon>Fungi</taxon>
        <taxon>Fungi incertae sedis</taxon>
        <taxon>Mucoromycota</taxon>
        <taxon>Mucoromycotina</taxon>
        <taxon>Mucoromycetes</taxon>
        <taxon>Mucorales</taxon>
        <taxon>Mucorineae</taxon>
        <taxon>Mucoraceae</taxon>
        <taxon>Mucor</taxon>
    </lineage>
</organism>
<accession>A0A8H7V6D2</accession>